<dbReference type="Gene3D" id="2.60.40.820">
    <property type="entry name" value="Transcription factor, T-box"/>
    <property type="match status" value="1"/>
</dbReference>
<dbReference type="AlphaFoldDB" id="A0A7L2J7V7"/>
<dbReference type="SUPFAM" id="SSF49417">
    <property type="entry name" value="p53-like transcription factors"/>
    <property type="match status" value="1"/>
</dbReference>
<protein>
    <submittedName>
        <fullName evidence="9">TBX22 factor</fullName>
    </submittedName>
</protein>
<evidence type="ECO:0000256" key="2">
    <source>
        <dbReference type="ARBA" id="ARBA00023015"/>
    </source>
</evidence>
<comment type="subcellular location">
    <subcellularLocation>
        <location evidence="1 6">Nucleus</location>
    </subcellularLocation>
</comment>
<feature type="domain" description="T-box" evidence="8">
    <location>
        <begin position="19"/>
        <end position="150"/>
    </location>
</feature>
<dbReference type="PROSITE" id="PS01264">
    <property type="entry name" value="TBOX_2"/>
    <property type="match status" value="1"/>
</dbReference>
<dbReference type="PANTHER" id="PTHR11267">
    <property type="entry name" value="T-BOX PROTEIN-RELATED"/>
    <property type="match status" value="1"/>
</dbReference>
<keyword evidence="4" id="KW-0804">Transcription</keyword>
<dbReference type="PRINTS" id="PR00937">
    <property type="entry name" value="TBOX"/>
</dbReference>
<dbReference type="SMART" id="SM00425">
    <property type="entry name" value="TBOX"/>
    <property type="match status" value="1"/>
</dbReference>
<keyword evidence="3 6" id="KW-0238">DNA-binding</keyword>
<feature type="non-terminal residue" evidence="9">
    <location>
        <position position="388"/>
    </location>
</feature>
<dbReference type="InterPro" id="IPR008967">
    <property type="entry name" value="p53-like_TF_DNA-bd_sf"/>
</dbReference>
<keyword evidence="2" id="KW-0805">Transcription regulation</keyword>
<dbReference type="GO" id="GO:0000978">
    <property type="term" value="F:RNA polymerase II cis-regulatory region sequence-specific DNA binding"/>
    <property type="evidence" value="ECO:0007669"/>
    <property type="project" value="InterPro"/>
</dbReference>
<comment type="caution">
    <text evidence="6">Lacks conserved residue(s) required for the propagation of feature annotation.</text>
</comment>
<dbReference type="InterPro" id="IPR046360">
    <property type="entry name" value="T-box_DNA-bd"/>
</dbReference>
<dbReference type="PROSITE" id="PS01283">
    <property type="entry name" value="TBOX_1"/>
    <property type="match status" value="1"/>
</dbReference>
<evidence type="ECO:0000313" key="9">
    <source>
        <dbReference type="EMBL" id="NXR19207.1"/>
    </source>
</evidence>
<dbReference type="Pfam" id="PF00907">
    <property type="entry name" value="T-box"/>
    <property type="match status" value="1"/>
</dbReference>
<evidence type="ECO:0000256" key="3">
    <source>
        <dbReference type="ARBA" id="ARBA00023125"/>
    </source>
</evidence>
<keyword evidence="10" id="KW-1185">Reference proteome</keyword>
<evidence type="ECO:0000256" key="6">
    <source>
        <dbReference type="PROSITE-ProRule" id="PRU00201"/>
    </source>
</evidence>
<dbReference type="InterPro" id="IPR018186">
    <property type="entry name" value="TF_T-box_CS"/>
</dbReference>
<dbReference type="GO" id="GO:0045893">
    <property type="term" value="P:positive regulation of DNA-templated transcription"/>
    <property type="evidence" value="ECO:0007669"/>
    <property type="project" value="InterPro"/>
</dbReference>
<proteinExistence type="predicted"/>
<gene>
    <name evidence="9" type="primary">Tbx22</name>
    <name evidence="9" type="ORF">CINMEX_R10804</name>
</gene>
<evidence type="ECO:0000256" key="7">
    <source>
        <dbReference type="SAM" id="MobiDB-lite"/>
    </source>
</evidence>
<dbReference type="PANTHER" id="PTHR11267:SF116">
    <property type="entry name" value="T-BOX TRANSCRIPTION FACTOR TBX22"/>
    <property type="match status" value="1"/>
</dbReference>
<dbReference type="GO" id="GO:0000785">
    <property type="term" value="C:chromatin"/>
    <property type="evidence" value="ECO:0007669"/>
    <property type="project" value="TreeGrafter"/>
</dbReference>
<accession>A0A7L2J7V7</accession>
<sequence length="388" mass="42871">EKRPKAGAESRPGGVQVELQGSELWRRFHDIGTEMIITKAGRRMFPSVRVKVKGLEPLQQYYIAIDVVPVDSKRYRYVYHSSQWMVAGNTDHSCITPRLYIHPDSPCSGETWMRQIISFDRVKLTNNEMDDKGHIILQSMHKYKPRVHVIAQDSRFDLAQIQGVLDGLLETYPWRPPLALDFKAFGADSQGGSSSSSPVASSGGTPSPLNPLLSPSCSPPTLHLPASNLGMSCPESFLHPLNMPLYYKICPTSFLRQQALLFPSHEKLGATNPHLLPHFMVDMPKLSSLKNAKAEDLNAQCLQAPGSAGQMLNGLHASGNIFPSSPIAREALNCSLHPPYGLYGYNFSVPSRLMNAAGHFKVSDSIPAALRDGRCNHSSWHPTINHCI</sequence>
<keyword evidence="5 6" id="KW-0539">Nucleus</keyword>
<dbReference type="GO" id="GO:0005634">
    <property type="term" value="C:nucleus"/>
    <property type="evidence" value="ECO:0007669"/>
    <property type="project" value="UniProtKB-SubCell"/>
</dbReference>
<evidence type="ECO:0000256" key="5">
    <source>
        <dbReference type="ARBA" id="ARBA00023242"/>
    </source>
</evidence>
<reference evidence="9 10" key="1">
    <citation type="submission" date="2019-09" db="EMBL/GenBank/DDBJ databases">
        <title>Bird 10,000 Genomes (B10K) Project - Family phase.</title>
        <authorList>
            <person name="Zhang G."/>
        </authorList>
    </citation>
    <scope>NUCLEOTIDE SEQUENCE [LARGE SCALE GENOMIC DNA]</scope>
    <source>
        <strain evidence="9">B10K-DU-001-77</strain>
        <tissue evidence="9">Muscle</tissue>
    </source>
</reference>
<dbReference type="Proteomes" id="UP000590623">
    <property type="component" value="Unassembled WGS sequence"/>
</dbReference>
<evidence type="ECO:0000313" key="10">
    <source>
        <dbReference type="Proteomes" id="UP000590623"/>
    </source>
</evidence>
<name>A0A7L2J7V7_CINMU</name>
<evidence type="ECO:0000256" key="4">
    <source>
        <dbReference type="ARBA" id="ARBA00023163"/>
    </source>
</evidence>
<evidence type="ECO:0000259" key="8">
    <source>
        <dbReference type="PROSITE" id="PS50252"/>
    </source>
</evidence>
<organism evidence="9 10">
    <name type="scientific">Cinclus mexicanus</name>
    <name type="common">American dipper</name>
    <dbReference type="NCBI Taxonomy" id="161649"/>
    <lineage>
        <taxon>Eukaryota</taxon>
        <taxon>Metazoa</taxon>
        <taxon>Chordata</taxon>
        <taxon>Craniata</taxon>
        <taxon>Vertebrata</taxon>
        <taxon>Euteleostomi</taxon>
        <taxon>Archelosauria</taxon>
        <taxon>Archosauria</taxon>
        <taxon>Dinosauria</taxon>
        <taxon>Saurischia</taxon>
        <taxon>Theropoda</taxon>
        <taxon>Coelurosauria</taxon>
        <taxon>Aves</taxon>
        <taxon>Neognathae</taxon>
        <taxon>Neoaves</taxon>
        <taxon>Telluraves</taxon>
        <taxon>Australaves</taxon>
        <taxon>Passeriformes</taxon>
        <taxon>Cinclidae</taxon>
        <taxon>Cinclus</taxon>
    </lineage>
</organism>
<dbReference type="EMBL" id="VWYM01005807">
    <property type="protein sequence ID" value="NXR19207.1"/>
    <property type="molecule type" value="Genomic_DNA"/>
</dbReference>
<comment type="caution">
    <text evidence="9">The sequence shown here is derived from an EMBL/GenBank/DDBJ whole genome shotgun (WGS) entry which is preliminary data.</text>
</comment>
<dbReference type="GO" id="GO:0001708">
    <property type="term" value="P:cell fate specification"/>
    <property type="evidence" value="ECO:0007669"/>
    <property type="project" value="TreeGrafter"/>
</dbReference>
<feature type="non-terminal residue" evidence="9">
    <location>
        <position position="1"/>
    </location>
</feature>
<dbReference type="InterPro" id="IPR036960">
    <property type="entry name" value="T-box_sf"/>
</dbReference>
<dbReference type="OrthoDB" id="7442607at2759"/>
<feature type="region of interest" description="Disordered" evidence="7">
    <location>
        <begin position="191"/>
        <end position="214"/>
    </location>
</feature>
<dbReference type="InterPro" id="IPR001699">
    <property type="entry name" value="TF_T-box"/>
</dbReference>
<evidence type="ECO:0000256" key="1">
    <source>
        <dbReference type="ARBA" id="ARBA00004123"/>
    </source>
</evidence>
<dbReference type="PROSITE" id="PS50252">
    <property type="entry name" value="TBOX_3"/>
    <property type="match status" value="1"/>
</dbReference>
<dbReference type="GO" id="GO:0000981">
    <property type="term" value="F:DNA-binding transcription factor activity, RNA polymerase II-specific"/>
    <property type="evidence" value="ECO:0007669"/>
    <property type="project" value="TreeGrafter"/>
</dbReference>